<keyword evidence="5" id="KW-1185">Reference proteome</keyword>
<evidence type="ECO:0000256" key="2">
    <source>
        <dbReference type="SAM" id="Phobius"/>
    </source>
</evidence>
<evidence type="ECO:0000313" key="4">
    <source>
        <dbReference type="EMBL" id="GIQ67720.1"/>
    </source>
</evidence>
<protein>
    <recommendedName>
        <fullName evidence="3">Phage shock protein PspC N-terminal domain-containing protein</fullName>
    </recommendedName>
</protein>
<accession>A0A8J4H187</accession>
<organism evidence="4 5">
    <name type="scientific">Xylanibacillus composti</name>
    <dbReference type="NCBI Taxonomy" id="1572762"/>
    <lineage>
        <taxon>Bacteria</taxon>
        <taxon>Bacillati</taxon>
        <taxon>Bacillota</taxon>
        <taxon>Bacilli</taxon>
        <taxon>Bacillales</taxon>
        <taxon>Paenibacillaceae</taxon>
        <taxon>Xylanibacillus</taxon>
    </lineage>
</organism>
<keyword evidence="2" id="KW-0472">Membrane</keyword>
<evidence type="ECO:0000259" key="3">
    <source>
        <dbReference type="Pfam" id="PF04024"/>
    </source>
</evidence>
<dbReference type="EMBL" id="BOVK01000006">
    <property type="protein sequence ID" value="GIQ67720.1"/>
    <property type="molecule type" value="Genomic_DNA"/>
</dbReference>
<feature type="domain" description="Phage shock protein PspC N-terminal" evidence="3">
    <location>
        <begin position="13"/>
        <end position="61"/>
    </location>
</feature>
<dbReference type="Pfam" id="PF04024">
    <property type="entry name" value="PspC"/>
    <property type="match status" value="1"/>
</dbReference>
<gene>
    <name evidence="4" type="ORF">XYCOK13_05440</name>
</gene>
<keyword evidence="2" id="KW-1133">Transmembrane helix</keyword>
<sequence>MQHTPSAVNQKRPARKWLLGVCAEAAAAWNISISWMRAVFMLCTLLSFGLFVIVYVLMRLSMSTIPKENPEAGKLANNQSEAAADRQFIEMLQQRLQKHHNRASDKGAYHHPISRHGC</sequence>
<feature type="region of interest" description="Disordered" evidence="1">
    <location>
        <begin position="98"/>
        <end position="118"/>
    </location>
</feature>
<reference evidence="4" key="1">
    <citation type="submission" date="2021-04" db="EMBL/GenBank/DDBJ databases">
        <title>Draft genome sequence of Xylanibacillus composti strain K13.</title>
        <authorList>
            <person name="Uke A."/>
            <person name="Chhe C."/>
            <person name="Baramee S."/>
            <person name="Kosugi A."/>
        </authorList>
    </citation>
    <scope>NUCLEOTIDE SEQUENCE</scope>
    <source>
        <strain evidence="4">K13</strain>
    </source>
</reference>
<evidence type="ECO:0000256" key="1">
    <source>
        <dbReference type="SAM" id="MobiDB-lite"/>
    </source>
</evidence>
<proteinExistence type="predicted"/>
<evidence type="ECO:0000313" key="5">
    <source>
        <dbReference type="Proteomes" id="UP000677918"/>
    </source>
</evidence>
<keyword evidence="2" id="KW-0812">Transmembrane</keyword>
<dbReference type="RefSeq" id="WP_213410355.1">
    <property type="nucleotide sequence ID" value="NZ_BOVK01000006.1"/>
</dbReference>
<name>A0A8J4H187_9BACL</name>
<dbReference type="AlphaFoldDB" id="A0A8J4H187"/>
<feature type="transmembrane region" description="Helical" evidence="2">
    <location>
        <begin position="38"/>
        <end position="58"/>
    </location>
</feature>
<dbReference type="Proteomes" id="UP000677918">
    <property type="component" value="Unassembled WGS sequence"/>
</dbReference>
<comment type="caution">
    <text evidence="4">The sequence shown here is derived from an EMBL/GenBank/DDBJ whole genome shotgun (WGS) entry which is preliminary data.</text>
</comment>
<dbReference type="InterPro" id="IPR007168">
    <property type="entry name" value="Phageshock_PspC_N"/>
</dbReference>